<evidence type="ECO:0000256" key="9">
    <source>
        <dbReference type="SAM" id="Phobius"/>
    </source>
</evidence>
<evidence type="ECO:0000313" key="14">
    <source>
        <dbReference type="EMBL" id="KAK5085169.1"/>
    </source>
</evidence>
<feature type="domain" description="10TM putative phosphate transporter extracellular tail" evidence="11">
    <location>
        <begin position="1271"/>
        <end position="1319"/>
    </location>
</feature>
<evidence type="ECO:0000259" key="13">
    <source>
        <dbReference type="Pfam" id="PF14703"/>
    </source>
</evidence>
<dbReference type="Pfam" id="PF12621">
    <property type="entry name" value="PHM7_ext"/>
    <property type="match status" value="1"/>
</dbReference>
<evidence type="ECO:0000259" key="10">
    <source>
        <dbReference type="Pfam" id="PF02714"/>
    </source>
</evidence>
<feature type="region of interest" description="Disordered" evidence="8">
    <location>
        <begin position="409"/>
        <end position="545"/>
    </location>
</feature>
<evidence type="ECO:0000256" key="7">
    <source>
        <dbReference type="SAM" id="Coils"/>
    </source>
</evidence>
<evidence type="ECO:0000256" key="1">
    <source>
        <dbReference type="ARBA" id="ARBA00004141"/>
    </source>
</evidence>
<feature type="region of interest" description="Disordered" evidence="8">
    <location>
        <begin position="298"/>
        <end position="375"/>
    </location>
</feature>
<feature type="domain" description="CSC1/OSCA1-like cytosolic" evidence="13">
    <location>
        <begin position="579"/>
        <end position="687"/>
    </location>
</feature>
<accession>A0AAN7Y5V8</accession>
<dbReference type="PANTHER" id="PTHR13018">
    <property type="entry name" value="PROBABLE MEMBRANE PROTEIN DUF221-RELATED"/>
    <property type="match status" value="1"/>
</dbReference>
<feature type="transmembrane region" description="Helical" evidence="9">
    <location>
        <begin position="846"/>
        <end position="870"/>
    </location>
</feature>
<evidence type="ECO:0000259" key="11">
    <source>
        <dbReference type="Pfam" id="PF12621"/>
    </source>
</evidence>
<dbReference type="GO" id="GO:0005227">
    <property type="term" value="F:calcium-activated cation channel activity"/>
    <property type="evidence" value="ECO:0007669"/>
    <property type="project" value="InterPro"/>
</dbReference>
<dbReference type="Pfam" id="PF13967">
    <property type="entry name" value="RSN1_TM"/>
    <property type="match status" value="1"/>
</dbReference>
<feature type="transmembrane region" description="Helical" evidence="9">
    <location>
        <begin position="119"/>
        <end position="139"/>
    </location>
</feature>
<evidence type="ECO:0000256" key="2">
    <source>
        <dbReference type="ARBA" id="ARBA00007779"/>
    </source>
</evidence>
<feature type="transmembrane region" description="Helical" evidence="9">
    <location>
        <begin position="793"/>
        <end position="812"/>
    </location>
</feature>
<feature type="transmembrane region" description="Helical" evidence="9">
    <location>
        <begin position="696"/>
        <end position="719"/>
    </location>
</feature>
<comment type="caution">
    <text evidence="14">The sequence shown here is derived from an EMBL/GenBank/DDBJ whole genome shotgun (WGS) entry which is preliminary data.</text>
</comment>
<keyword evidence="7" id="KW-0175">Coiled coil</keyword>
<gene>
    <name evidence="14" type="ORF">LTR05_004448</name>
</gene>
<keyword evidence="5 9" id="KW-1133">Transmembrane helix</keyword>
<protein>
    <recommendedName>
        <fullName evidence="16">DUF221-domain-containing protein</fullName>
    </recommendedName>
</protein>
<comment type="similarity">
    <text evidence="2">Belongs to the CSC1 (TC 1.A.17) family.</text>
</comment>
<feature type="domain" description="CSC1/OSCA1-like 7TM region" evidence="10">
    <location>
        <begin position="698"/>
        <end position="973"/>
    </location>
</feature>
<evidence type="ECO:0000256" key="8">
    <source>
        <dbReference type="SAM" id="MobiDB-lite"/>
    </source>
</evidence>
<feature type="compositionally biased region" description="Polar residues" evidence="8">
    <location>
        <begin position="474"/>
        <end position="491"/>
    </location>
</feature>
<feature type="domain" description="CSC1/OSCA1-like N-terminal transmembrane" evidence="12">
    <location>
        <begin position="37"/>
        <end position="197"/>
    </location>
</feature>
<dbReference type="Proteomes" id="UP001309876">
    <property type="component" value="Unassembled WGS sequence"/>
</dbReference>
<dbReference type="InterPro" id="IPR027815">
    <property type="entry name" value="CSC1/OSCA1-like_cyt"/>
</dbReference>
<feature type="compositionally biased region" description="Basic residues" evidence="8">
    <location>
        <begin position="1209"/>
        <end position="1224"/>
    </location>
</feature>
<feature type="transmembrane region" description="Helical" evidence="9">
    <location>
        <begin position="37"/>
        <end position="58"/>
    </location>
</feature>
<dbReference type="InterPro" id="IPR032880">
    <property type="entry name" value="CSC1/OSCA1-like_N"/>
</dbReference>
<proteinExistence type="inferred from homology"/>
<dbReference type="Pfam" id="PF02714">
    <property type="entry name" value="RSN1_7TM"/>
    <property type="match status" value="1"/>
</dbReference>
<feature type="compositionally biased region" description="Basic and acidic residues" evidence="8">
    <location>
        <begin position="444"/>
        <end position="467"/>
    </location>
</feature>
<evidence type="ECO:0000313" key="15">
    <source>
        <dbReference type="Proteomes" id="UP001309876"/>
    </source>
</evidence>
<evidence type="ECO:0000256" key="3">
    <source>
        <dbReference type="ARBA" id="ARBA00022448"/>
    </source>
</evidence>
<evidence type="ECO:0000256" key="6">
    <source>
        <dbReference type="ARBA" id="ARBA00023136"/>
    </source>
</evidence>
<feature type="transmembrane region" description="Helical" evidence="9">
    <location>
        <begin position="916"/>
        <end position="932"/>
    </location>
</feature>
<evidence type="ECO:0000259" key="12">
    <source>
        <dbReference type="Pfam" id="PF13967"/>
    </source>
</evidence>
<feature type="domain" description="CSC1/OSCA1-like cytosolic" evidence="13">
    <location>
        <begin position="221"/>
        <end position="291"/>
    </location>
</feature>
<dbReference type="PANTHER" id="PTHR13018:SF20">
    <property type="entry name" value="SPORULATION-SPECIFIC PROTEIN 75"/>
    <property type="match status" value="1"/>
</dbReference>
<feature type="transmembrane region" description="Helical" evidence="9">
    <location>
        <begin position="752"/>
        <end position="773"/>
    </location>
</feature>
<comment type="subcellular location">
    <subcellularLocation>
        <location evidence="1">Membrane</location>
        <topology evidence="1">Multi-pass membrane protein</topology>
    </subcellularLocation>
</comment>
<keyword evidence="15" id="KW-1185">Reference proteome</keyword>
<keyword evidence="3" id="KW-0813">Transport</keyword>
<reference evidence="14 15" key="1">
    <citation type="submission" date="2023-08" db="EMBL/GenBank/DDBJ databases">
        <title>Black Yeasts Isolated from many extreme environments.</title>
        <authorList>
            <person name="Coleine C."/>
            <person name="Stajich J.E."/>
            <person name="Selbmann L."/>
        </authorList>
    </citation>
    <scope>NUCLEOTIDE SEQUENCE [LARGE SCALE GENOMIC DNA]</scope>
    <source>
        <strain evidence="14 15">CCFEE 5910</strain>
    </source>
</reference>
<dbReference type="EMBL" id="JAVRRJ010000004">
    <property type="protein sequence ID" value="KAK5085169.1"/>
    <property type="molecule type" value="Genomic_DNA"/>
</dbReference>
<dbReference type="Pfam" id="PF14703">
    <property type="entry name" value="PHM7_cyt"/>
    <property type="match status" value="2"/>
</dbReference>
<feature type="transmembrane region" description="Helical" evidence="9">
    <location>
        <begin position="953"/>
        <end position="976"/>
    </location>
</feature>
<dbReference type="GO" id="GO:0005886">
    <property type="term" value="C:plasma membrane"/>
    <property type="evidence" value="ECO:0007669"/>
    <property type="project" value="TreeGrafter"/>
</dbReference>
<evidence type="ECO:0008006" key="16">
    <source>
        <dbReference type="Google" id="ProtNLM"/>
    </source>
</evidence>
<keyword evidence="4 9" id="KW-0812">Transmembrane</keyword>
<feature type="region of interest" description="Disordered" evidence="8">
    <location>
        <begin position="1154"/>
        <end position="1233"/>
    </location>
</feature>
<feature type="transmembrane region" description="Helical" evidence="9">
    <location>
        <begin position="988"/>
        <end position="1006"/>
    </location>
</feature>
<evidence type="ECO:0000256" key="5">
    <source>
        <dbReference type="ARBA" id="ARBA00022989"/>
    </source>
</evidence>
<name>A0AAN7Y5V8_9EURO</name>
<sequence length="1419" mass="160631">MDHFTSYDVYLLPRQNIPGLSNNTQVAKTSSQSAGQFAASLVTGIVAFVIQFFIFLLIKDRLARIYQPRTYLVPPRERTEPADPGWFRWAKSVLKTSNSEFVQKCGLDAYFFLRYLRTLLKIFVPAAFVLLPVLIPLNYVGGRGQTWALDHEGQANVTGLNQLAWGNVQPAKNRRYWGHWLMAFLFVVWICYVSYDELRNYIRMRQAYITSPQHRLRASATTVLVSSIPSKWCTVEALDGLYDVFPGGIRNIWINRNYDELSEKVKLRDQLALQLESAETDLIKKCFKKNEENIKQAAKEAGTKLTKEERKKQAADKDEMGRQNAENESGVSSGDPHQVKHTIAGALGEDEPRPGSASSSSSEDEDLAKPQKNNILPVPILGEGIQAVADGFTKITGRFRGGVRDAGKDVNHVIDNTSGFVPPSENRGHHQHSSNPSQSSTIHNNERHHATKAHDATARSAAPRHDSAQVGAKITTNRALATSNLYPTSPKSPLDLDGTMNTPRDAQPNDNDRRPLNLASPVSPVSSTDEKKMAQGKPQPKPTFGQRILRLIGLDSDDKEPVEYPKAFNQQLETDEQDAVWRNYIEEKDRDTHRLPILRLQWMPSIPFIGQKVDTIYWCRKEVARLNVEIEDDQANPERFPLMNSAFIQFNHQVAAHMACQSLSHHLPKQMDPRLVEIDPNDVIWDNMSIPWWQDYVRTAVVVGVIIGMIILWAVPIAFTSAVSQLTTLAEQYHWLRWILDLPTWFRSFLQGVLPIILLALLTFLLPVILRALCRFQGVKSGMLVELSVQKYYFFFIFVQLFLIVTIGSSAVQLVRSFTSVEGIASVPNLLGQTIPTASNYFFSYILLQALSVSAGALLQIGSLVVWFILAPILDSTARAKFKRQTNLSSIQWGTFFPVYTNFACIGIIYSVISPLILIFNIITFSLFWFVYRYNTLYVTRFTLDTGGLLYPNAINCTFVGVYVLEIALIGLFFLVRDENGSVACEGQAIATIVMVILTAGYQILLNQAFSPLFRYLPITLEDDAVRRDEEFARAMRLRHNHHNSAHEKLLEQEREDEDIEDQLEDAERHEREDDRQMQEYEMRRITSYSHNRNRETLPRDPQQIATNDEPELAPYTIQNPEITMDLDSDSKAYKSLKVTKDLASKTVDALPVPIQRGLSRRRKSSWADRSNTRNRKSSHFGQNYNQAESERRSTQSSRHRQSAEHTYSSHKHLDRSTSSKHGRGTPDPAKKALDAINNFNPIAGDVHDIEAQRKARAELSDALYSGINDELEDLSPEQRDALVQRAFQHSALRARRPVIWIPRDELGVSDDEVRRIGRFAKPELTSEERERRGEGGYADGRKFRMINGHGADSDGGSIWVSNVRQGLDSKGRIATRRVEVGYFQTQVCIGVMIDHVNMPPVERRGLISINFVSNVVLG</sequence>
<feature type="coiled-coil region" evidence="7">
    <location>
        <begin position="1050"/>
        <end position="1084"/>
    </location>
</feature>
<dbReference type="InterPro" id="IPR022257">
    <property type="entry name" value="PHM7_ext"/>
</dbReference>
<feature type="region of interest" description="Disordered" evidence="8">
    <location>
        <begin position="1086"/>
        <end position="1112"/>
    </location>
</feature>
<keyword evidence="6 9" id="KW-0472">Membrane</keyword>
<dbReference type="InterPro" id="IPR045122">
    <property type="entry name" value="Csc1-like"/>
</dbReference>
<dbReference type="InterPro" id="IPR003864">
    <property type="entry name" value="CSC1/OSCA1-like_7TM"/>
</dbReference>
<feature type="transmembrane region" description="Helical" evidence="9">
    <location>
        <begin position="177"/>
        <end position="195"/>
    </location>
</feature>
<feature type="compositionally biased region" description="Basic and acidic residues" evidence="8">
    <location>
        <begin position="298"/>
        <end position="321"/>
    </location>
</feature>
<evidence type="ECO:0000256" key="4">
    <source>
        <dbReference type="ARBA" id="ARBA00022692"/>
    </source>
</evidence>
<organism evidence="14 15">
    <name type="scientific">Lithohypha guttulata</name>
    <dbReference type="NCBI Taxonomy" id="1690604"/>
    <lineage>
        <taxon>Eukaryota</taxon>
        <taxon>Fungi</taxon>
        <taxon>Dikarya</taxon>
        <taxon>Ascomycota</taxon>
        <taxon>Pezizomycotina</taxon>
        <taxon>Eurotiomycetes</taxon>
        <taxon>Chaetothyriomycetidae</taxon>
        <taxon>Chaetothyriales</taxon>
        <taxon>Trichomeriaceae</taxon>
        <taxon>Lithohypha</taxon>
    </lineage>
</organism>